<keyword evidence="1" id="KW-0472">Membrane</keyword>
<keyword evidence="3" id="KW-1185">Reference proteome</keyword>
<organism evidence="2 3">
    <name type="scientific">Planktotalea frisia</name>
    <dbReference type="NCBI Taxonomy" id="696762"/>
    <lineage>
        <taxon>Bacteria</taxon>
        <taxon>Pseudomonadati</taxon>
        <taxon>Pseudomonadota</taxon>
        <taxon>Alphaproteobacteria</taxon>
        <taxon>Rhodobacterales</taxon>
        <taxon>Paracoccaceae</taxon>
        <taxon>Planktotalea</taxon>
    </lineage>
</organism>
<evidence type="ECO:0000313" key="2">
    <source>
        <dbReference type="EMBL" id="OJI94944.1"/>
    </source>
</evidence>
<evidence type="ECO:0000256" key="1">
    <source>
        <dbReference type="SAM" id="Phobius"/>
    </source>
</evidence>
<dbReference type="EMBL" id="MLCB01000073">
    <property type="protein sequence ID" value="OJI94944.1"/>
    <property type="molecule type" value="Genomic_DNA"/>
</dbReference>
<evidence type="ECO:0008006" key="4">
    <source>
        <dbReference type="Google" id="ProtNLM"/>
    </source>
</evidence>
<proteinExistence type="predicted"/>
<feature type="transmembrane region" description="Helical" evidence="1">
    <location>
        <begin position="152"/>
        <end position="173"/>
    </location>
</feature>
<dbReference type="Proteomes" id="UP000184514">
    <property type="component" value="Unassembled WGS sequence"/>
</dbReference>
<keyword evidence="1" id="KW-0812">Transmembrane</keyword>
<comment type="caution">
    <text evidence="2">The sequence shown here is derived from an EMBL/GenBank/DDBJ whole genome shotgun (WGS) entry which is preliminary data.</text>
</comment>
<evidence type="ECO:0000313" key="3">
    <source>
        <dbReference type="Proteomes" id="UP000184514"/>
    </source>
</evidence>
<feature type="transmembrane region" description="Helical" evidence="1">
    <location>
        <begin position="115"/>
        <end position="140"/>
    </location>
</feature>
<reference evidence="2 3" key="1">
    <citation type="submission" date="2016-10" db="EMBL/GenBank/DDBJ databases">
        <title>Genome sequence of Planktotalea frisia SH6-1.</title>
        <authorList>
            <person name="Poehlein A."/>
            <person name="Bakenhus I."/>
            <person name="Voget S."/>
            <person name="Brinkhoff T."/>
            <person name="Simon M."/>
        </authorList>
    </citation>
    <scope>NUCLEOTIDE SEQUENCE [LARGE SCALE GENOMIC DNA]</scope>
    <source>
        <strain evidence="2 3">SH6-1</strain>
    </source>
</reference>
<keyword evidence="1" id="KW-1133">Transmembrane helix</keyword>
<dbReference type="AlphaFoldDB" id="A0A1L9P0K3"/>
<accession>A0A1L9P0K3</accession>
<gene>
    <name evidence="2" type="ORF">PFRI_08450</name>
</gene>
<name>A0A1L9P0K3_9RHOB</name>
<dbReference type="STRING" id="696762.PFRI_08450"/>
<sequence length="280" mass="31724">MFQVRKRETTFRKVLTFCDLVYHNIVRTIRKTHGNALMSIVMNLMQMIIFVLAFYFMFSILGLRGAVLRGDFMVYIMTGIFLFMTHIKTVGAVAGSEGPASPMMKHAPMNTSISIAATALTQLYIQMLSLFVIMFAYHVLVTPFEIQNVTGVMFMILLAWFTAVAVGLVFLAIKPWSPGLSSLLSDDLPACQHDRIGQNVRCQHTEPTTACHVRLESSVSLHRSVARLRLRQLRAAQFFMGVRILCGPHIPHDWHDGRILHPQTRLRELERASVKRASSF</sequence>
<feature type="transmembrane region" description="Helical" evidence="1">
    <location>
        <begin position="72"/>
        <end position="94"/>
    </location>
</feature>
<feature type="transmembrane region" description="Helical" evidence="1">
    <location>
        <begin position="36"/>
        <end position="60"/>
    </location>
</feature>
<protein>
    <recommendedName>
        <fullName evidence="4">ABC-2 type transporter</fullName>
    </recommendedName>
</protein>